<dbReference type="AlphaFoldDB" id="A0A256G7E2"/>
<keyword evidence="2" id="KW-1185">Reference proteome</keyword>
<organism evidence="1 2">
    <name type="scientific">Brucella thiophenivorans</name>
    <dbReference type="NCBI Taxonomy" id="571255"/>
    <lineage>
        <taxon>Bacteria</taxon>
        <taxon>Pseudomonadati</taxon>
        <taxon>Pseudomonadota</taxon>
        <taxon>Alphaproteobacteria</taxon>
        <taxon>Hyphomicrobiales</taxon>
        <taxon>Brucellaceae</taxon>
        <taxon>Brucella/Ochrobactrum group</taxon>
        <taxon>Brucella</taxon>
    </lineage>
</organism>
<comment type="caution">
    <text evidence="1">The sequence shown here is derived from an EMBL/GenBank/DDBJ whole genome shotgun (WGS) entry which is preliminary data.</text>
</comment>
<dbReference type="Proteomes" id="UP000215590">
    <property type="component" value="Unassembled WGS sequence"/>
</dbReference>
<sequence length="90" mass="10155">MPTAVFNDDAITALAFNKRHDIGFSKVTFKDNQITFPVTELQTIANKIRMLMNKKCLWNAGTARSSGAAWAAFCSHLSQVFIQLQRVFFL</sequence>
<protein>
    <submittedName>
        <fullName evidence="1">Uncharacterized protein</fullName>
    </submittedName>
</protein>
<name>A0A256G7E2_9HYPH</name>
<gene>
    <name evidence="1" type="ORF">CEV31_0060</name>
</gene>
<dbReference type="EMBL" id="NNRJ01000002">
    <property type="protein sequence ID" value="OYR22984.1"/>
    <property type="molecule type" value="Genomic_DNA"/>
</dbReference>
<evidence type="ECO:0000313" key="1">
    <source>
        <dbReference type="EMBL" id="OYR22984.1"/>
    </source>
</evidence>
<proteinExistence type="predicted"/>
<reference evidence="1 2" key="1">
    <citation type="submission" date="2017-07" db="EMBL/GenBank/DDBJ databases">
        <title>Phylogenetic study on the rhizospheric bacterium Ochrobactrum sp. A44.</title>
        <authorList>
            <person name="Krzyzanowska D.M."/>
            <person name="Ossowicki A."/>
            <person name="Rajewska M."/>
            <person name="Maciag T."/>
            <person name="Kaczynski Z."/>
            <person name="Czerwicka M."/>
            <person name="Jafra S."/>
        </authorList>
    </citation>
    <scope>NUCLEOTIDE SEQUENCE [LARGE SCALE GENOMIC DNA]</scope>
    <source>
        <strain evidence="1 2">DSM 7216</strain>
    </source>
</reference>
<evidence type="ECO:0000313" key="2">
    <source>
        <dbReference type="Proteomes" id="UP000215590"/>
    </source>
</evidence>
<accession>A0A256G7E2</accession>